<accession>A0A916NRD9</accession>
<sequence>MSNLVLIVNIRAEALCLIEQMQESEFHIDQIIELIKEQESERLDLIEQLEKSDRKKWIRQPYIRFVSAERPNQPGSEWQFDENIVLEHKTEGTIVLDILKDGRIGGIEFVSQIKD</sequence>
<protein>
    <submittedName>
        <fullName evidence="2">Uncharacterized protein</fullName>
    </submittedName>
</protein>
<evidence type="ECO:0000313" key="3">
    <source>
        <dbReference type="Proteomes" id="UP000683507"/>
    </source>
</evidence>
<proteinExistence type="predicted"/>
<name>A0A916NRD9_9FLAO</name>
<feature type="coiled-coil region" evidence="1">
    <location>
        <begin position="28"/>
        <end position="55"/>
    </location>
</feature>
<gene>
    <name evidence="2" type="ORF">CRYO30217_01491</name>
</gene>
<dbReference type="AlphaFoldDB" id="A0A916NRD9"/>
<reference evidence="2" key="1">
    <citation type="submission" date="2021-04" db="EMBL/GenBank/DDBJ databases">
        <authorList>
            <person name="Rodrigo-Torres L."/>
            <person name="Arahal R. D."/>
            <person name="Lucena T."/>
        </authorList>
    </citation>
    <scope>NUCLEOTIDE SEQUENCE</scope>
    <source>
        <strain evidence="2">AS29M-1</strain>
    </source>
</reference>
<evidence type="ECO:0000256" key="1">
    <source>
        <dbReference type="SAM" id="Coils"/>
    </source>
</evidence>
<evidence type="ECO:0000313" key="2">
    <source>
        <dbReference type="EMBL" id="CAG5080945.1"/>
    </source>
</evidence>
<dbReference type="Proteomes" id="UP000683507">
    <property type="component" value="Chromosome"/>
</dbReference>
<dbReference type="EMBL" id="OU015584">
    <property type="protein sequence ID" value="CAG5080945.1"/>
    <property type="molecule type" value="Genomic_DNA"/>
</dbReference>
<keyword evidence="3" id="KW-1185">Reference proteome</keyword>
<organism evidence="2 3">
    <name type="scientific">Parvicella tangerina</name>
    <dbReference type="NCBI Taxonomy" id="2829795"/>
    <lineage>
        <taxon>Bacteria</taxon>
        <taxon>Pseudomonadati</taxon>
        <taxon>Bacteroidota</taxon>
        <taxon>Flavobacteriia</taxon>
        <taxon>Flavobacteriales</taxon>
        <taxon>Parvicellaceae</taxon>
        <taxon>Parvicella</taxon>
    </lineage>
</organism>
<keyword evidence="1" id="KW-0175">Coiled coil</keyword>
<dbReference type="KEGG" id="ptan:CRYO30217_01491"/>